<keyword evidence="2" id="KW-1133">Transmembrane helix</keyword>
<proteinExistence type="predicted"/>
<dbReference type="AlphaFoldDB" id="A0A931F158"/>
<evidence type="ECO:0000313" key="4">
    <source>
        <dbReference type="EMBL" id="MBF8191554.1"/>
    </source>
</evidence>
<evidence type="ECO:0000256" key="3">
    <source>
        <dbReference type="SAM" id="SignalP"/>
    </source>
</evidence>
<evidence type="ECO:0000256" key="2">
    <source>
        <dbReference type="SAM" id="Phobius"/>
    </source>
</evidence>
<feature type="compositionally biased region" description="Gly residues" evidence="1">
    <location>
        <begin position="220"/>
        <end position="229"/>
    </location>
</feature>
<keyword evidence="5" id="KW-1185">Reference proteome</keyword>
<dbReference type="EMBL" id="JADOGI010000166">
    <property type="protein sequence ID" value="MBF8191554.1"/>
    <property type="molecule type" value="Genomic_DNA"/>
</dbReference>
<comment type="caution">
    <text evidence="4">The sequence shown here is derived from an EMBL/GenBank/DDBJ whole genome shotgun (WGS) entry which is preliminary data.</text>
</comment>
<keyword evidence="3" id="KW-0732">Signal</keyword>
<feature type="compositionally biased region" description="Low complexity" evidence="1">
    <location>
        <begin position="206"/>
        <end position="219"/>
    </location>
</feature>
<dbReference type="RefSeq" id="WP_195900462.1">
    <property type="nucleotide sequence ID" value="NZ_JADOGI010000166.1"/>
</dbReference>
<gene>
    <name evidence="4" type="ORF">ITP53_38840</name>
</gene>
<accession>A0A931F158</accession>
<evidence type="ECO:0000313" key="5">
    <source>
        <dbReference type="Proteomes" id="UP000605361"/>
    </source>
</evidence>
<feature type="signal peptide" evidence="3">
    <location>
        <begin position="1"/>
        <end position="23"/>
    </location>
</feature>
<name>A0A931F158_9ACTN</name>
<keyword evidence="2" id="KW-0812">Transmembrane</keyword>
<feature type="region of interest" description="Disordered" evidence="1">
    <location>
        <begin position="166"/>
        <end position="233"/>
    </location>
</feature>
<dbReference type="Proteomes" id="UP000605361">
    <property type="component" value="Unassembled WGS sequence"/>
</dbReference>
<reference evidence="4" key="1">
    <citation type="submission" date="2020-11" db="EMBL/GenBank/DDBJ databases">
        <title>Whole-genome analyses of Nonomuraea sp. K274.</title>
        <authorList>
            <person name="Veyisoglu A."/>
        </authorList>
    </citation>
    <scope>NUCLEOTIDE SEQUENCE</scope>
    <source>
        <strain evidence="4">K274</strain>
    </source>
</reference>
<feature type="compositionally biased region" description="Acidic residues" evidence="1">
    <location>
        <begin position="187"/>
        <end position="205"/>
    </location>
</feature>
<protein>
    <submittedName>
        <fullName evidence="4">Uncharacterized protein</fullName>
    </submittedName>
</protein>
<feature type="chain" id="PRO_5037173639" evidence="3">
    <location>
        <begin position="24"/>
        <end position="259"/>
    </location>
</feature>
<organism evidence="4 5">
    <name type="scientific">Nonomuraea cypriaca</name>
    <dbReference type="NCBI Taxonomy" id="1187855"/>
    <lineage>
        <taxon>Bacteria</taxon>
        <taxon>Bacillati</taxon>
        <taxon>Actinomycetota</taxon>
        <taxon>Actinomycetes</taxon>
        <taxon>Streptosporangiales</taxon>
        <taxon>Streptosporangiaceae</taxon>
        <taxon>Nonomuraea</taxon>
    </lineage>
</organism>
<evidence type="ECO:0000256" key="1">
    <source>
        <dbReference type="SAM" id="MobiDB-lite"/>
    </source>
</evidence>
<sequence>MRIKLITSAALILMYAAASPAHAAADVVNYECTITATDEKQTVGLDIELTVPTDAEVGVEMTIGWRGSYVAGAELHAPAAGVEGDLNIYAYAGISGYPGLTSATGVAPAGLILPGQPIALPETIVELKTTADAADSGTVHAGAVNFGLTPQDPLIECEVLNSGTLTEYPLTVPGTGETPSPTPTPEPTEEPTEDPTEDPTEETTEPETTTTTTRTPEGGAATGGGGTAGPDGRALVATGLLVILAAAAGLGFRRPRRAS</sequence>
<keyword evidence="2" id="KW-0472">Membrane</keyword>
<feature type="transmembrane region" description="Helical" evidence="2">
    <location>
        <begin position="234"/>
        <end position="252"/>
    </location>
</feature>